<name>A0ACB8VA90_9TELE</name>
<dbReference type="Proteomes" id="UP000831701">
    <property type="component" value="Chromosome 23"/>
</dbReference>
<evidence type="ECO:0000313" key="2">
    <source>
        <dbReference type="Proteomes" id="UP000831701"/>
    </source>
</evidence>
<protein>
    <submittedName>
        <fullName evidence="1">Uncharacterized protein</fullName>
    </submittedName>
</protein>
<organism evidence="1 2">
    <name type="scientific">Scortum barcoo</name>
    <name type="common">barcoo grunter</name>
    <dbReference type="NCBI Taxonomy" id="214431"/>
    <lineage>
        <taxon>Eukaryota</taxon>
        <taxon>Metazoa</taxon>
        <taxon>Chordata</taxon>
        <taxon>Craniata</taxon>
        <taxon>Vertebrata</taxon>
        <taxon>Euteleostomi</taxon>
        <taxon>Actinopterygii</taxon>
        <taxon>Neopterygii</taxon>
        <taxon>Teleostei</taxon>
        <taxon>Neoteleostei</taxon>
        <taxon>Acanthomorphata</taxon>
        <taxon>Eupercaria</taxon>
        <taxon>Centrarchiformes</taxon>
        <taxon>Terapontoidei</taxon>
        <taxon>Terapontidae</taxon>
        <taxon>Scortum</taxon>
    </lineage>
</organism>
<dbReference type="EMBL" id="CM041553">
    <property type="protein sequence ID" value="KAI3352426.1"/>
    <property type="molecule type" value="Genomic_DNA"/>
</dbReference>
<gene>
    <name evidence="1" type="ORF">L3Q82_005193</name>
</gene>
<proteinExistence type="predicted"/>
<sequence>MMADCVGFQAQIASIIEILANSAVAEICKLVDDGYAALRSQMDQEREKSEKENDALRQKVREMDVKMRSYERKMRRRSQREEMHAVHFRPPEGADDHQPLVPPLHAACEDKPFLRISKQEETKVLPLVKQERDDCNLDLKVEVNIRAECGLSTALEHSEEPPSSDIVLDTSVTNITSSIIQPSSSPPADTTMDLTCRHRAKRKATKPQGNGLTGSSGGVPAPEARRDLGGSLTDGALKPEIQTDDTTEDELHPSQLSAPVATDEPSPDRLNSLGLDLAWMQERVSHLGAAYAVAQLGLGNTETGHPSASFPSQGGGDSLDGPPTMLFTGGAHEMAAFAASFDMAAAAAAAAAVVAAPPPPPPPPAPPTAPSATTNQPEADLQERWCCWAGPSVSSRLLCGNLFLAVYIEKDSERRLTSTPQQELDRVFREQTDRQTPAGGSMSGRLAFQTQLASIMEVLANAAVAEICKLVDDDYAVVSLQMSQCQRENKALKRKLHLLELKMARGNAERRLRESAMNSGRPRIQISGSDRLRESSPTTDGVFERQMDVSLWASRAAAGEATSELIPSDRIQSKSPDVELVEPEAVLVKEEKVEANMSRVEEIEEDVPLIGDDGVVECVPCGPAGQRRSLEQQDTQATSSPSQSQIQSSRTRCTGSSSRGVEVSDSSPLLKCELSASVEGRDSLPETMNLPQYIDDGSSDSQFDVLCDNNKSANLLVEEFFDGQSGVEVEGRRPTCSYSMAAADFPSTSSSINGWTHYGAGVPLSQPLSDGGKVQHRTSTKERLFVCSYCGKAFNRPKKVEIHQRVHTGEKPFSCSTCGKMFSEAGNLRKHQRKEEEPDVVLVKVEEVEPVTGTQSQTGLSIQEGLVESSTDDYRAVLPFDETTQTSTNQLSDLQESGRCFSEVSYGHSSLWTNGGGSYCHADSLPGPSSHCAPLSYLPTTLIGAEPDDSGRGLAVENSAGRGLAIESSRGFHASVTFQQQPPVIDLSEESSPSQDLGKIQGPQQFLDPGQSQGQGSYSSADMQQKIPKKKVCICRFCSKGFSSPANLESHLRTHTGERPYGCTICGKKFSQFWNLKIHRNIHTGERPYQCSLCPEKFSDPSNLKKHQKRHHPQT</sequence>
<comment type="caution">
    <text evidence="1">The sequence shown here is derived from an EMBL/GenBank/DDBJ whole genome shotgun (WGS) entry which is preliminary data.</text>
</comment>
<keyword evidence="2" id="KW-1185">Reference proteome</keyword>
<reference evidence="1" key="1">
    <citation type="submission" date="2022-04" db="EMBL/GenBank/DDBJ databases">
        <title>Jade perch genome.</title>
        <authorList>
            <person name="Chao B."/>
        </authorList>
    </citation>
    <scope>NUCLEOTIDE SEQUENCE</scope>
    <source>
        <strain evidence="1">CB-2022</strain>
    </source>
</reference>
<evidence type="ECO:0000313" key="1">
    <source>
        <dbReference type="EMBL" id="KAI3352426.1"/>
    </source>
</evidence>
<accession>A0ACB8VA90</accession>